<dbReference type="GO" id="GO:0032299">
    <property type="term" value="C:ribonuclease H2 complex"/>
    <property type="evidence" value="ECO:0007669"/>
    <property type="project" value="InterPro"/>
</dbReference>
<dbReference type="GO" id="GO:0006401">
    <property type="term" value="P:RNA catabolic process"/>
    <property type="evidence" value="ECO:0007669"/>
    <property type="project" value="TreeGrafter"/>
</dbReference>
<dbReference type="Gene3D" id="1.10.20.120">
    <property type="match status" value="1"/>
</dbReference>
<dbReference type="Gene3D" id="2.20.25.530">
    <property type="match status" value="1"/>
</dbReference>
<dbReference type="InterPro" id="IPR019024">
    <property type="entry name" value="RNase_H2_suB_wHTH"/>
</dbReference>
<keyword evidence="3" id="KW-0539">Nucleus</keyword>
<organism evidence="9 10">
    <name type="scientific">[Torrubiella] hemipterigena</name>
    <dbReference type="NCBI Taxonomy" id="1531966"/>
    <lineage>
        <taxon>Eukaryota</taxon>
        <taxon>Fungi</taxon>
        <taxon>Dikarya</taxon>
        <taxon>Ascomycota</taxon>
        <taxon>Pezizomycotina</taxon>
        <taxon>Sordariomycetes</taxon>
        <taxon>Hypocreomycetidae</taxon>
        <taxon>Hypocreales</taxon>
        <taxon>Clavicipitaceae</taxon>
        <taxon>Clavicipitaceae incertae sedis</taxon>
        <taxon>'Torrubiella' clade</taxon>
    </lineage>
</organism>
<evidence type="ECO:0000256" key="6">
    <source>
        <dbReference type="SAM" id="MobiDB-lite"/>
    </source>
</evidence>
<dbReference type="HOGENOM" id="CLU_057573_0_0_1"/>
<dbReference type="Pfam" id="PF17745">
    <property type="entry name" value="Ydr279_N"/>
    <property type="match status" value="1"/>
</dbReference>
<dbReference type="Pfam" id="PF09468">
    <property type="entry name" value="RNase_H2-Ydr279"/>
    <property type="match status" value="1"/>
</dbReference>
<feature type="region of interest" description="Disordered" evidence="6">
    <location>
        <begin position="322"/>
        <end position="364"/>
    </location>
</feature>
<feature type="domain" description="Rnh202 triple barrel" evidence="8">
    <location>
        <begin position="3"/>
        <end position="65"/>
    </location>
</feature>
<sequence length="378" mass="41837">MSRIANLPHPRNGSPSRYLVCPDTGIYEFTKVATPKTAPRSWLIEGNVSSQTISEPEMFVATAIDPLFLIIPALVPKASREDGEKKRLFLLSDDYFDKLPEDASHLSELLRCERTRKRFENRLAAVCDSVDAGDESMFRINEQKLAGVIWDKAKWLGQSGSLPASIEEKFVTKALEAPLLFQRREMTGVNGAASVAAADSTASTPKPENVDSQLSLATEDSNVSAMSQVSTAATSVVEDAPANTEVSSSTSASPQIVQLQRLRVAFDFICATYLSDHLAEMLKQTSLVKEATSVDFAPLDLFIQKLDKLRAEAMAARSVSDYSRKRAYDEEEDEARAEKKRKLEEEKKRKATQSRGVKQLEKVNTTGMKKLSAFFTKK</sequence>
<evidence type="ECO:0000313" key="10">
    <source>
        <dbReference type="Proteomes" id="UP000039046"/>
    </source>
</evidence>
<dbReference type="AlphaFoldDB" id="A0A0A1TAC9"/>
<feature type="domain" description="Ribonuclease H2 subunit B wHTH" evidence="7">
    <location>
        <begin position="68"/>
        <end position="283"/>
    </location>
</feature>
<dbReference type="PANTHER" id="PTHR13383:SF11">
    <property type="entry name" value="RIBONUCLEASE H2 SUBUNIT B"/>
    <property type="match status" value="1"/>
</dbReference>
<protein>
    <recommendedName>
        <fullName evidence="2">Ribonuclease H2 subunit B</fullName>
    </recommendedName>
    <alternativeName>
        <fullName evidence="5">Ribonuclease HI subunit B</fullName>
    </alternativeName>
</protein>
<dbReference type="InterPro" id="IPR040456">
    <property type="entry name" value="RNase_H2_suB"/>
</dbReference>
<evidence type="ECO:0000256" key="4">
    <source>
        <dbReference type="ARBA" id="ARBA00024778"/>
    </source>
</evidence>
<comment type="function">
    <text evidence="4">Non catalytic subunit of RNase H2, an endonuclease that specifically degrades the RNA of RNA:DNA hybrids. Participates in DNA replication, possibly by mediating the removal of lagging-strand Okazaki fragment RNA primers during DNA replication. Mediates the excision of single ribonucleotides from DNA:RNA duplexes.</text>
</comment>
<evidence type="ECO:0000259" key="8">
    <source>
        <dbReference type="Pfam" id="PF17745"/>
    </source>
</evidence>
<keyword evidence="10" id="KW-1185">Reference proteome</keyword>
<dbReference type="InterPro" id="IPR041195">
    <property type="entry name" value="Rnh202_N"/>
</dbReference>
<dbReference type="CDD" id="cd09270">
    <property type="entry name" value="RNase_H2-B"/>
    <property type="match status" value="1"/>
</dbReference>
<dbReference type="PANTHER" id="PTHR13383">
    <property type="entry name" value="RIBONUCLEASE H2 SUBUNIT B"/>
    <property type="match status" value="1"/>
</dbReference>
<evidence type="ECO:0000256" key="1">
    <source>
        <dbReference type="ARBA" id="ARBA00004123"/>
    </source>
</evidence>
<evidence type="ECO:0000313" key="9">
    <source>
        <dbReference type="EMBL" id="CEJ91719.1"/>
    </source>
</evidence>
<evidence type="ECO:0000256" key="5">
    <source>
        <dbReference type="ARBA" id="ARBA00033464"/>
    </source>
</evidence>
<comment type="subcellular location">
    <subcellularLocation>
        <location evidence="1">Nucleus</location>
    </subcellularLocation>
</comment>
<evidence type="ECO:0000256" key="2">
    <source>
        <dbReference type="ARBA" id="ARBA00019062"/>
    </source>
</evidence>
<accession>A0A0A1TAC9</accession>
<reference evidence="9 10" key="1">
    <citation type="journal article" date="2015" name="Genome Announc.">
        <title>Draft Genome Sequence and Gene Annotation of the Entomopathogenic Fungus Verticillium hemipterigenum.</title>
        <authorList>
            <person name="Horn F."/>
            <person name="Habel A."/>
            <person name="Scharf D.H."/>
            <person name="Dworschak J."/>
            <person name="Brakhage A.A."/>
            <person name="Guthke R."/>
            <person name="Hertweck C."/>
            <person name="Linde J."/>
        </authorList>
    </citation>
    <scope>NUCLEOTIDE SEQUENCE [LARGE SCALE GENOMIC DNA]</scope>
</reference>
<dbReference type="Proteomes" id="UP000039046">
    <property type="component" value="Unassembled WGS sequence"/>
</dbReference>
<evidence type="ECO:0000256" key="3">
    <source>
        <dbReference type="ARBA" id="ARBA00023242"/>
    </source>
</evidence>
<dbReference type="GO" id="GO:0005654">
    <property type="term" value="C:nucleoplasm"/>
    <property type="evidence" value="ECO:0007669"/>
    <property type="project" value="TreeGrafter"/>
</dbReference>
<dbReference type="OrthoDB" id="29098at2759"/>
<dbReference type="STRING" id="1531966.A0A0A1TAC9"/>
<gene>
    <name evidence="9" type="ORF">VHEMI07412</name>
</gene>
<dbReference type="EMBL" id="CDHN01000004">
    <property type="protein sequence ID" value="CEJ91719.1"/>
    <property type="molecule type" value="Genomic_DNA"/>
</dbReference>
<proteinExistence type="predicted"/>
<name>A0A0A1TAC9_9HYPO</name>
<evidence type="ECO:0000259" key="7">
    <source>
        <dbReference type="Pfam" id="PF09468"/>
    </source>
</evidence>